<sequence>MRAAPGQRRRGGAGPHAGRHLFRPLLDHHGEGLTMAEVQTKPMPVPDNISRPYWEGANQGEFRFQRCSACGKAQFYSRYACVHCHSTKHEWQVAVGLGRVASFSVIHRAPLSSFAADTPYVLALVDLDEGFRFMCNVLNCDPATVKIGMRVRVCYETRSGTEQKVPQVEPAKS</sequence>
<accession>A0A562ZTE0</accession>
<proteinExistence type="predicted"/>
<name>A0A562ZTE0_9BURK</name>
<evidence type="ECO:0000259" key="1">
    <source>
        <dbReference type="Pfam" id="PF01796"/>
    </source>
</evidence>
<evidence type="ECO:0000259" key="2">
    <source>
        <dbReference type="Pfam" id="PF12172"/>
    </source>
</evidence>
<comment type="caution">
    <text evidence="3">The sequence shown here is derived from an EMBL/GenBank/DDBJ whole genome shotgun (WGS) entry which is preliminary data.</text>
</comment>
<protein>
    <submittedName>
        <fullName evidence="3">Zn-ribbon domain-containing OB-fold protein</fullName>
    </submittedName>
</protein>
<dbReference type="Pfam" id="PF01796">
    <property type="entry name" value="OB_ChsH2_C"/>
    <property type="match status" value="1"/>
</dbReference>
<dbReference type="Proteomes" id="UP000318199">
    <property type="component" value="Unassembled WGS sequence"/>
</dbReference>
<dbReference type="AlphaFoldDB" id="A0A562ZTE0"/>
<gene>
    <name evidence="3" type="ORF">FN976_10810</name>
</gene>
<dbReference type="PANTHER" id="PTHR34075">
    <property type="entry name" value="BLR3430 PROTEIN"/>
    <property type="match status" value="1"/>
</dbReference>
<feature type="domain" description="ChsH2 C-terminal OB-fold" evidence="1">
    <location>
        <begin position="91"/>
        <end position="155"/>
    </location>
</feature>
<dbReference type="OrthoDB" id="8857769at2"/>
<feature type="domain" description="ChsH2 rubredoxin-like zinc ribbon" evidence="2">
    <location>
        <begin position="54"/>
        <end position="90"/>
    </location>
</feature>
<dbReference type="SUPFAM" id="SSF50249">
    <property type="entry name" value="Nucleic acid-binding proteins"/>
    <property type="match status" value="1"/>
</dbReference>
<dbReference type="Gene3D" id="6.10.30.10">
    <property type="match status" value="1"/>
</dbReference>
<dbReference type="EMBL" id="VOBQ01000008">
    <property type="protein sequence ID" value="TWO71404.1"/>
    <property type="molecule type" value="Genomic_DNA"/>
</dbReference>
<evidence type="ECO:0000313" key="4">
    <source>
        <dbReference type="Proteomes" id="UP000318199"/>
    </source>
</evidence>
<evidence type="ECO:0000313" key="3">
    <source>
        <dbReference type="EMBL" id="TWO71404.1"/>
    </source>
</evidence>
<dbReference type="InterPro" id="IPR052513">
    <property type="entry name" value="Thioester_dehydratase-like"/>
</dbReference>
<dbReference type="PANTHER" id="PTHR34075:SF5">
    <property type="entry name" value="BLR3430 PROTEIN"/>
    <property type="match status" value="1"/>
</dbReference>
<dbReference type="Pfam" id="PF12172">
    <property type="entry name" value="zf-ChsH2"/>
    <property type="match status" value="1"/>
</dbReference>
<organism evidence="3 4">
    <name type="scientific">Caenimonas sedimenti</name>
    <dbReference type="NCBI Taxonomy" id="2596921"/>
    <lineage>
        <taxon>Bacteria</taxon>
        <taxon>Pseudomonadati</taxon>
        <taxon>Pseudomonadota</taxon>
        <taxon>Betaproteobacteria</taxon>
        <taxon>Burkholderiales</taxon>
        <taxon>Comamonadaceae</taxon>
        <taxon>Caenimonas</taxon>
    </lineage>
</organism>
<dbReference type="InterPro" id="IPR012340">
    <property type="entry name" value="NA-bd_OB-fold"/>
</dbReference>
<reference evidence="3 4" key="1">
    <citation type="submission" date="2019-07" db="EMBL/GenBank/DDBJ databases">
        <title>Caenimonas sedimenti sp. nov., isolated from activated sludge.</title>
        <authorList>
            <person name="Xu J."/>
        </authorList>
    </citation>
    <scope>NUCLEOTIDE SEQUENCE [LARGE SCALE GENOMIC DNA]</scope>
    <source>
        <strain evidence="3 4">HX-9-20</strain>
    </source>
</reference>
<dbReference type="InterPro" id="IPR002878">
    <property type="entry name" value="ChsH2_C"/>
</dbReference>
<dbReference type="InterPro" id="IPR022002">
    <property type="entry name" value="ChsH2_Znr"/>
</dbReference>
<keyword evidence="4" id="KW-1185">Reference proteome</keyword>